<evidence type="ECO:0000313" key="2">
    <source>
        <dbReference type="Proteomes" id="UP000225277"/>
    </source>
</evidence>
<dbReference type="RefSeq" id="XP_023628651.1">
    <property type="nucleotide sequence ID" value="XM_023772883.1"/>
</dbReference>
<accession>A0A2D3UVK5</accession>
<evidence type="ECO:0000313" key="1">
    <source>
        <dbReference type="EMBL" id="CZT21762.1"/>
    </source>
</evidence>
<reference evidence="1 2" key="1">
    <citation type="submission" date="2016-03" db="EMBL/GenBank/DDBJ databases">
        <authorList>
            <person name="Ploux O."/>
        </authorList>
    </citation>
    <scope>NUCLEOTIDE SEQUENCE [LARGE SCALE GENOMIC DNA]</scope>
    <source>
        <strain evidence="1 2">URUG2</strain>
    </source>
</reference>
<dbReference type="GeneID" id="35602741"/>
<dbReference type="EMBL" id="FJUY01000012">
    <property type="protein sequence ID" value="CZT21762.1"/>
    <property type="molecule type" value="Genomic_DNA"/>
</dbReference>
<dbReference type="AlphaFoldDB" id="A0A2D3UVK5"/>
<sequence>MDQDPGSTQLPVLKPTEHVNVLQYNTYEGMETAGAAGLVYAATTSLRSLPPKKNFAHAWDLAVPVLKEAPLSAAAYGNTKAVLEDGTILQMDEELAAKVSIMVKDMLMHICMQNDLKIHHTKFKDNPLHEIDIAAMLKTETTRKPSDPLDAMSVSMRKSLTFAI</sequence>
<proteinExistence type="predicted"/>
<dbReference type="Proteomes" id="UP000225277">
    <property type="component" value="Unassembled WGS sequence"/>
</dbReference>
<organism evidence="1 2">
    <name type="scientific">Ramularia collo-cygni</name>
    <dbReference type="NCBI Taxonomy" id="112498"/>
    <lineage>
        <taxon>Eukaryota</taxon>
        <taxon>Fungi</taxon>
        <taxon>Dikarya</taxon>
        <taxon>Ascomycota</taxon>
        <taxon>Pezizomycotina</taxon>
        <taxon>Dothideomycetes</taxon>
        <taxon>Dothideomycetidae</taxon>
        <taxon>Mycosphaerellales</taxon>
        <taxon>Mycosphaerellaceae</taxon>
        <taxon>Ramularia</taxon>
    </lineage>
</organism>
<protein>
    <submittedName>
        <fullName evidence="1">Uncharacterized protein</fullName>
    </submittedName>
</protein>
<keyword evidence="2" id="KW-1185">Reference proteome</keyword>
<name>A0A2D3UVK5_9PEZI</name>
<gene>
    <name evidence="1" type="ORF">RCC_07627</name>
</gene>